<feature type="transmembrane region" description="Helical" evidence="1">
    <location>
        <begin position="491"/>
        <end position="514"/>
    </location>
</feature>
<evidence type="ECO:0000313" key="5">
    <source>
        <dbReference type="Proteomes" id="UP001186944"/>
    </source>
</evidence>
<dbReference type="CDD" id="cd04493">
    <property type="entry name" value="BRCA2DBD_OB1"/>
    <property type="match status" value="1"/>
</dbReference>
<feature type="domain" description="Breast cancer type 2 susceptibility protein helical" evidence="3">
    <location>
        <begin position="158"/>
        <end position="335"/>
    </location>
</feature>
<evidence type="ECO:0000259" key="2">
    <source>
        <dbReference type="Pfam" id="PF09103"/>
    </source>
</evidence>
<organism evidence="4 5">
    <name type="scientific">Pinctada imbricata</name>
    <name type="common">Atlantic pearl-oyster</name>
    <name type="synonym">Pinctada martensii</name>
    <dbReference type="NCBI Taxonomy" id="66713"/>
    <lineage>
        <taxon>Eukaryota</taxon>
        <taxon>Metazoa</taxon>
        <taxon>Spiralia</taxon>
        <taxon>Lophotrochozoa</taxon>
        <taxon>Mollusca</taxon>
        <taxon>Bivalvia</taxon>
        <taxon>Autobranchia</taxon>
        <taxon>Pteriomorphia</taxon>
        <taxon>Pterioida</taxon>
        <taxon>Pterioidea</taxon>
        <taxon>Pteriidae</taxon>
        <taxon>Pinctada</taxon>
    </lineage>
</organism>
<dbReference type="GO" id="GO:0005634">
    <property type="term" value="C:nucleus"/>
    <property type="evidence" value="ECO:0007669"/>
    <property type="project" value="TreeGrafter"/>
</dbReference>
<accession>A0AA88Y540</accession>
<dbReference type="SUPFAM" id="SSF81872">
    <property type="entry name" value="BRCA2 helical domain"/>
    <property type="match status" value="1"/>
</dbReference>
<keyword evidence="1" id="KW-0812">Transmembrane</keyword>
<dbReference type="InterPro" id="IPR036315">
    <property type="entry name" value="BRCA2_hlx_sf"/>
</dbReference>
<dbReference type="GO" id="GO:0006355">
    <property type="term" value="P:regulation of DNA-templated transcription"/>
    <property type="evidence" value="ECO:0007669"/>
    <property type="project" value="TreeGrafter"/>
</dbReference>
<dbReference type="PANTHER" id="PTHR11289:SF0">
    <property type="entry name" value="BREAST CANCER TYPE 2 SUSCEPTIBILITY PROTEIN"/>
    <property type="match status" value="1"/>
</dbReference>
<evidence type="ECO:0000259" key="3">
    <source>
        <dbReference type="Pfam" id="PF09169"/>
    </source>
</evidence>
<comment type="caution">
    <text evidence="4">The sequence shown here is derived from an EMBL/GenBank/DDBJ whole genome shotgun (WGS) entry which is preliminary data.</text>
</comment>
<dbReference type="Pfam" id="PF09103">
    <property type="entry name" value="BRCA-2_OB1"/>
    <property type="match status" value="1"/>
</dbReference>
<dbReference type="SUPFAM" id="SSF50249">
    <property type="entry name" value="Nucleic acid-binding proteins"/>
    <property type="match status" value="1"/>
</dbReference>
<evidence type="ECO:0000256" key="1">
    <source>
        <dbReference type="SAM" id="Phobius"/>
    </source>
</evidence>
<dbReference type="InterPro" id="IPR015252">
    <property type="entry name" value="BRCA2_hlx"/>
</dbReference>
<dbReference type="InterPro" id="IPR015187">
    <property type="entry name" value="BRCA2_OB_1"/>
</dbReference>
<dbReference type="InterPro" id="IPR015525">
    <property type="entry name" value="BRCA2"/>
</dbReference>
<proteinExistence type="predicted"/>
<gene>
    <name evidence="4" type="ORF">FSP39_017630</name>
</gene>
<keyword evidence="1" id="KW-0472">Membrane</keyword>
<dbReference type="AlphaFoldDB" id="A0AA88Y540"/>
<dbReference type="Gene3D" id="2.40.50.140">
    <property type="entry name" value="Nucleic acid-binding proteins"/>
    <property type="match status" value="2"/>
</dbReference>
<keyword evidence="1" id="KW-1133">Transmembrane helix</keyword>
<name>A0AA88Y540_PINIB</name>
<protein>
    <submittedName>
        <fullName evidence="4">Uncharacterized protein</fullName>
    </submittedName>
</protein>
<sequence length="523" mass="58474">MTDDSVCPDHHRVLRLSLTKQKQRKIFLKCKKEIEKGSTGAPSRSLLEVSTANPGNSSFKTPYKTITSSVPITNTTPLTTAVKPKIPVFGVKPGQVSTCKDQSVSVCNTKEDSYNILPVCNDMMNSNIESYAGDTAERRMIDKNTSESRNEKIHVDVQALCEARKKQSDMIETRSKVKVKPVEGILYKMKSSNGRYKLRDLFDITRIGSKKLPKPSGLESALGVTAGNAAKFTFRLADYYGVNLTHVYLGDGAFVVPDDRGNVGYTELYQGFLTVSGVDEKLISREWFINHYRWIVWKLAAYERMSNKCMDKWYLTPENVMLQMKYRYDREVDKCHRSVIKKITERDDTPSKRMVLLVSGISNHGNNKTESTGSTSNLDSKVSIELSDGWYCIPTTLDVPLSHLIQKGRIREGHKLCISGAELTGSQDACSPLEIPAGLSLSICANSTRPVTWDGRLGYHTDPRPLCVPLCSLYGEGGNVGCVDVVLLRKYPIMVGIVCTTVIVSVYHCVVYMVREETWVAWM</sequence>
<keyword evidence="5" id="KW-1185">Reference proteome</keyword>
<feature type="domain" description="BRCA2 OB1" evidence="2">
    <location>
        <begin position="338"/>
        <end position="460"/>
    </location>
</feature>
<dbReference type="InterPro" id="IPR012340">
    <property type="entry name" value="NA-bd_OB-fold"/>
</dbReference>
<evidence type="ECO:0000313" key="4">
    <source>
        <dbReference type="EMBL" id="KAK3098252.1"/>
    </source>
</evidence>
<dbReference type="PANTHER" id="PTHR11289">
    <property type="entry name" value="BREAST CANCER TYPE 2 SUSCEPTIBILITY PROTEIN BRCA2"/>
    <property type="match status" value="1"/>
</dbReference>
<reference evidence="4" key="1">
    <citation type="submission" date="2019-08" db="EMBL/GenBank/DDBJ databases">
        <title>The improved chromosome-level genome for the pearl oyster Pinctada fucata martensii using PacBio sequencing and Hi-C.</title>
        <authorList>
            <person name="Zheng Z."/>
        </authorList>
    </citation>
    <scope>NUCLEOTIDE SEQUENCE</scope>
    <source>
        <strain evidence="4">ZZ-2019</strain>
        <tissue evidence="4">Adductor muscle</tissue>
    </source>
</reference>
<dbReference type="Pfam" id="PF09169">
    <property type="entry name" value="BRCA-2_helical"/>
    <property type="match status" value="1"/>
</dbReference>
<dbReference type="EMBL" id="VSWD01000007">
    <property type="protein sequence ID" value="KAK3098252.1"/>
    <property type="molecule type" value="Genomic_DNA"/>
</dbReference>
<dbReference type="GO" id="GO:0000724">
    <property type="term" value="P:double-strand break repair via homologous recombination"/>
    <property type="evidence" value="ECO:0007669"/>
    <property type="project" value="InterPro"/>
</dbReference>
<dbReference type="Proteomes" id="UP001186944">
    <property type="component" value="Unassembled WGS sequence"/>
</dbReference>